<name>A0ABN9KQ33_9NEOB</name>
<reference evidence="1" key="1">
    <citation type="submission" date="2023-07" db="EMBL/GenBank/DDBJ databases">
        <authorList>
            <person name="Stuckert A."/>
        </authorList>
    </citation>
    <scope>NUCLEOTIDE SEQUENCE</scope>
</reference>
<evidence type="ECO:0000313" key="2">
    <source>
        <dbReference type="Proteomes" id="UP001176940"/>
    </source>
</evidence>
<sequence length="96" mass="11001">MHPLPPLCGTTNASVRISARRNATGRIRRYCESSASDTYQLSLLQKSLSFCPAYKFNSFELSMDFQRFFRNLRLRVHFSKQPPVVEPTDRGTSSLL</sequence>
<accession>A0ABN9KQ33</accession>
<dbReference type="EMBL" id="CAUEEQ010001080">
    <property type="protein sequence ID" value="CAJ0918732.1"/>
    <property type="molecule type" value="Genomic_DNA"/>
</dbReference>
<keyword evidence="2" id="KW-1185">Reference proteome</keyword>
<comment type="caution">
    <text evidence="1">The sequence shown here is derived from an EMBL/GenBank/DDBJ whole genome shotgun (WGS) entry which is preliminary data.</text>
</comment>
<organism evidence="1 2">
    <name type="scientific">Ranitomeya imitator</name>
    <name type="common">mimic poison frog</name>
    <dbReference type="NCBI Taxonomy" id="111125"/>
    <lineage>
        <taxon>Eukaryota</taxon>
        <taxon>Metazoa</taxon>
        <taxon>Chordata</taxon>
        <taxon>Craniata</taxon>
        <taxon>Vertebrata</taxon>
        <taxon>Euteleostomi</taxon>
        <taxon>Amphibia</taxon>
        <taxon>Batrachia</taxon>
        <taxon>Anura</taxon>
        <taxon>Neobatrachia</taxon>
        <taxon>Hyloidea</taxon>
        <taxon>Dendrobatidae</taxon>
        <taxon>Dendrobatinae</taxon>
        <taxon>Ranitomeya</taxon>
    </lineage>
</organism>
<proteinExistence type="predicted"/>
<dbReference type="Proteomes" id="UP001176940">
    <property type="component" value="Unassembled WGS sequence"/>
</dbReference>
<evidence type="ECO:0000313" key="1">
    <source>
        <dbReference type="EMBL" id="CAJ0918732.1"/>
    </source>
</evidence>
<protein>
    <submittedName>
        <fullName evidence="1">Uncharacterized protein</fullName>
    </submittedName>
</protein>
<gene>
    <name evidence="1" type="ORF">RIMI_LOCUS858793</name>
</gene>